<evidence type="ECO:0000313" key="3">
    <source>
        <dbReference type="WBParaSite" id="TREG1_125370.1"/>
    </source>
</evidence>
<protein>
    <submittedName>
        <fullName evidence="3">Uncharacterized protein</fullName>
    </submittedName>
</protein>
<organism evidence="2 3">
    <name type="scientific">Trichobilharzia regenti</name>
    <name type="common">Nasal bird schistosome</name>
    <dbReference type="NCBI Taxonomy" id="157069"/>
    <lineage>
        <taxon>Eukaryota</taxon>
        <taxon>Metazoa</taxon>
        <taxon>Spiralia</taxon>
        <taxon>Lophotrochozoa</taxon>
        <taxon>Platyhelminthes</taxon>
        <taxon>Trematoda</taxon>
        <taxon>Digenea</taxon>
        <taxon>Strigeidida</taxon>
        <taxon>Schistosomatoidea</taxon>
        <taxon>Schistosomatidae</taxon>
        <taxon>Trichobilharzia</taxon>
    </lineage>
</organism>
<keyword evidence="2" id="KW-1185">Reference proteome</keyword>
<feature type="region of interest" description="Disordered" evidence="1">
    <location>
        <begin position="135"/>
        <end position="154"/>
    </location>
</feature>
<accession>A0AA85IWJ7</accession>
<dbReference type="Proteomes" id="UP000050795">
    <property type="component" value="Unassembled WGS sequence"/>
</dbReference>
<evidence type="ECO:0000313" key="2">
    <source>
        <dbReference type="Proteomes" id="UP000050795"/>
    </source>
</evidence>
<proteinExistence type="predicted"/>
<sequence length="188" mass="21810">MKMLKSPSQNRKGKICLHQPDETTLQIFCFTQPVSIRNKIRFLFNTNVKSVSQFFHMGQKLALSVCVSRKRFQTGCRLSSKTATFAGWLARSILKIKWPADRPKRINKKKLCLRKNQPRADRVANMKKKMEMDGSGIHLRKPSNDISRNAGHHSSGIRMESDEWVVGARVPWRRSFVEDEEMRDYSQS</sequence>
<reference evidence="2" key="1">
    <citation type="submission" date="2022-06" db="EMBL/GenBank/DDBJ databases">
        <authorList>
            <person name="Berger JAMES D."/>
            <person name="Berger JAMES D."/>
        </authorList>
    </citation>
    <scope>NUCLEOTIDE SEQUENCE [LARGE SCALE GENOMIC DNA]</scope>
</reference>
<dbReference type="AlphaFoldDB" id="A0AA85IWJ7"/>
<reference evidence="3" key="2">
    <citation type="submission" date="2023-11" db="UniProtKB">
        <authorList>
            <consortium name="WormBaseParasite"/>
        </authorList>
    </citation>
    <scope>IDENTIFICATION</scope>
</reference>
<evidence type="ECO:0000256" key="1">
    <source>
        <dbReference type="SAM" id="MobiDB-lite"/>
    </source>
</evidence>
<dbReference type="WBParaSite" id="TREG1_125370.1">
    <property type="protein sequence ID" value="TREG1_125370.1"/>
    <property type="gene ID" value="TREG1_125370"/>
</dbReference>
<name>A0AA85IWJ7_TRIRE</name>